<evidence type="ECO:0008006" key="5">
    <source>
        <dbReference type="Google" id="ProtNLM"/>
    </source>
</evidence>
<keyword evidence="2" id="KW-0732">Signal</keyword>
<evidence type="ECO:0000313" key="4">
    <source>
        <dbReference type="Proteomes" id="UP000024376"/>
    </source>
</evidence>
<dbReference type="HOGENOM" id="CLU_1468359_0_0_1"/>
<protein>
    <recommendedName>
        <fullName evidence="5">Secreted protein</fullName>
    </recommendedName>
</protein>
<feature type="region of interest" description="Disordered" evidence="1">
    <location>
        <begin position="36"/>
        <end position="67"/>
    </location>
</feature>
<accession>A0A024S878</accession>
<sequence length="184" mass="19923">MFLSGCPLSAWLLCALFTPHVIIWCAALDSVEVEPSPHFGSSASWPQVGRQADKTTEKQQQPVAHDRMDQGCTTKLEKGAWPESSGEAEPLLETASIVQATSRWTASPVDTPAPRGMRGQSCTRPAGNLTSPSLRFLLAAKMLTCKARASAAPSRPGRCYFAPHRFLAHPWQDCAQEDGQSSQS</sequence>
<proteinExistence type="predicted"/>
<feature type="region of interest" description="Disordered" evidence="1">
    <location>
        <begin position="106"/>
        <end position="126"/>
    </location>
</feature>
<dbReference type="AlphaFoldDB" id="A0A024S878"/>
<dbReference type="Proteomes" id="UP000024376">
    <property type="component" value="Unassembled WGS sequence"/>
</dbReference>
<evidence type="ECO:0000256" key="2">
    <source>
        <dbReference type="SAM" id="SignalP"/>
    </source>
</evidence>
<dbReference type="EMBL" id="KI911149">
    <property type="protein sequence ID" value="ETS01298.1"/>
    <property type="molecule type" value="Genomic_DNA"/>
</dbReference>
<dbReference type="KEGG" id="trr:M419DRAFT_81627"/>
<dbReference type="OrthoDB" id="10432961at2759"/>
<reference evidence="4" key="1">
    <citation type="journal article" date="2013" name="Ind. Biotechnol.">
        <title>Comparative genomics analysis of Trichoderma reesei strains.</title>
        <authorList>
            <person name="Koike H."/>
            <person name="Aerts A."/>
            <person name="LaButti K."/>
            <person name="Grigoriev I.V."/>
            <person name="Baker S.E."/>
        </authorList>
    </citation>
    <scope>NUCLEOTIDE SEQUENCE [LARGE SCALE GENOMIC DNA]</scope>
    <source>
        <strain evidence="4">ATCC 56765 / BCRC 32924 / NRRL 11460 / Rut C-30</strain>
    </source>
</reference>
<feature type="signal peptide" evidence="2">
    <location>
        <begin position="1"/>
        <end position="27"/>
    </location>
</feature>
<evidence type="ECO:0000313" key="3">
    <source>
        <dbReference type="EMBL" id="ETS01298.1"/>
    </source>
</evidence>
<name>A0A024S878_HYPJR</name>
<organism evidence="3 4">
    <name type="scientific">Hypocrea jecorina (strain ATCC 56765 / BCRC 32924 / NRRL 11460 / Rut C-30)</name>
    <name type="common">Trichoderma reesei</name>
    <dbReference type="NCBI Taxonomy" id="1344414"/>
    <lineage>
        <taxon>Eukaryota</taxon>
        <taxon>Fungi</taxon>
        <taxon>Dikarya</taxon>
        <taxon>Ascomycota</taxon>
        <taxon>Pezizomycotina</taxon>
        <taxon>Sordariomycetes</taxon>
        <taxon>Hypocreomycetidae</taxon>
        <taxon>Hypocreales</taxon>
        <taxon>Hypocreaceae</taxon>
        <taxon>Trichoderma</taxon>
    </lineage>
</organism>
<gene>
    <name evidence="3" type="ORF">M419DRAFT_81627</name>
</gene>
<feature type="chain" id="PRO_5001536986" description="Secreted protein" evidence="2">
    <location>
        <begin position="28"/>
        <end position="184"/>
    </location>
</feature>
<evidence type="ECO:0000256" key="1">
    <source>
        <dbReference type="SAM" id="MobiDB-lite"/>
    </source>
</evidence>